<organism evidence="3 4">
    <name type="scientific">Bacillus salipaludis</name>
    <dbReference type="NCBI Taxonomy" id="2547811"/>
    <lineage>
        <taxon>Bacteria</taxon>
        <taxon>Bacillati</taxon>
        <taxon>Bacillota</taxon>
        <taxon>Bacilli</taxon>
        <taxon>Bacillales</taxon>
        <taxon>Bacillaceae</taxon>
        <taxon>Bacillus</taxon>
    </lineage>
</organism>
<name>A0ABW8RBI2_9BACI</name>
<feature type="domain" description="N-acetyltransferase" evidence="2">
    <location>
        <begin position="4"/>
        <end position="151"/>
    </location>
</feature>
<keyword evidence="1 3" id="KW-0808">Transferase</keyword>
<protein>
    <submittedName>
        <fullName evidence="3">GNAT family N-acetyltransferase</fullName>
        <ecNumber evidence="3">2.3.1.-</ecNumber>
    </submittedName>
</protein>
<dbReference type="CDD" id="cd04301">
    <property type="entry name" value="NAT_SF"/>
    <property type="match status" value="1"/>
</dbReference>
<reference evidence="3 4" key="1">
    <citation type="submission" date="2024-11" db="EMBL/GenBank/DDBJ databases">
        <authorList>
            <person name="Lucas J.A."/>
        </authorList>
    </citation>
    <scope>NUCLEOTIDE SEQUENCE [LARGE SCALE GENOMIC DNA]</scope>
    <source>
        <strain evidence="3 4">Z 5.4</strain>
    </source>
</reference>
<proteinExistence type="predicted"/>
<dbReference type="EC" id="2.3.1.-" evidence="3"/>
<gene>
    <name evidence="3" type="ORF">ACJEBI_04850</name>
</gene>
<dbReference type="PROSITE" id="PS51186">
    <property type="entry name" value="GNAT"/>
    <property type="match status" value="1"/>
</dbReference>
<dbReference type="InterPro" id="IPR000182">
    <property type="entry name" value="GNAT_dom"/>
</dbReference>
<dbReference type="Pfam" id="PF00583">
    <property type="entry name" value="Acetyltransf_1"/>
    <property type="match status" value="1"/>
</dbReference>
<comment type="caution">
    <text evidence="3">The sequence shown here is derived from an EMBL/GenBank/DDBJ whole genome shotgun (WGS) entry which is preliminary data.</text>
</comment>
<dbReference type="PANTHER" id="PTHR13947">
    <property type="entry name" value="GNAT FAMILY N-ACETYLTRANSFERASE"/>
    <property type="match status" value="1"/>
</dbReference>
<evidence type="ECO:0000313" key="4">
    <source>
        <dbReference type="Proteomes" id="UP001623041"/>
    </source>
</evidence>
<dbReference type="SUPFAM" id="SSF55729">
    <property type="entry name" value="Acyl-CoA N-acyltransferases (Nat)"/>
    <property type="match status" value="1"/>
</dbReference>
<dbReference type="InterPro" id="IPR050769">
    <property type="entry name" value="NAT_camello-type"/>
</dbReference>
<dbReference type="Gene3D" id="3.40.630.30">
    <property type="match status" value="1"/>
</dbReference>
<evidence type="ECO:0000313" key="3">
    <source>
        <dbReference type="EMBL" id="MFK9090808.1"/>
    </source>
</evidence>
<dbReference type="Proteomes" id="UP001623041">
    <property type="component" value="Unassembled WGS sequence"/>
</dbReference>
<sequence>MYKVQLKAIEMEKRNSFLDYLLLADESEDIVKEYINAGEMFAIHCDGKTVGVVLFTFHLDGIVELKNIAIIEDCRGKGIGKLVVKESFHLYKMKGLHHMIVGTANSSIANLAFYQKLGFRMVEIKKDFFKKYPVPICENGIRALDMVMFERDL</sequence>
<dbReference type="PANTHER" id="PTHR13947:SF37">
    <property type="entry name" value="LD18367P"/>
    <property type="match status" value="1"/>
</dbReference>
<dbReference type="GO" id="GO:0016746">
    <property type="term" value="F:acyltransferase activity"/>
    <property type="evidence" value="ECO:0007669"/>
    <property type="project" value="UniProtKB-KW"/>
</dbReference>
<keyword evidence="3" id="KW-0012">Acyltransferase</keyword>
<dbReference type="RefSeq" id="WP_406579501.1">
    <property type="nucleotide sequence ID" value="NZ_JBJHQH010000003.1"/>
</dbReference>
<dbReference type="EMBL" id="JBJHQH010000003">
    <property type="protein sequence ID" value="MFK9090808.1"/>
    <property type="molecule type" value="Genomic_DNA"/>
</dbReference>
<keyword evidence="4" id="KW-1185">Reference proteome</keyword>
<accession>A0ABW8RBI2</accession>
<evidence type="ECO:0000256" key="1">
    <source>
        <dbReference type="ARBA" id="ARBA00022679"/>
    </source>
</evidence>
<evidence type="ECO:0000259" key="2">
    <source>
        <dbReference type="PROSITE" id="PS51186"/>
    </source>
</evidence>
<dbReference type="InterPro" id="IPR016181">
    <property type="entry name" value="Acyl_CoA_acyltransferase"/>
</dbReference>